<dbReference type="KEGG" id="eaz:JHT90_00100"/>
<feature type="compositionally biased region" description="Basic and acidic residues" evidence="1">
    <location>
        <begin position="137"/>
        <end position="168"/>
    </location>
</feature>
<dbReference type="AlphaFoldDB" id="A0A974NFQ2"/>
<reference evidence="3 4" key="1">
    <citation type="submission" date="2021-01" db="EMBL/GenBank/DDBJ databases">
        <title>Entomomonas sp. F2A isolated from a house cricket (Acheta domesticus).</title>
        <authorList>
            <person name="Spergser J."/>
            <person name="Busse H.-J."/>
        </authorList>
    </citation>
    <scope>NUCLEOTIDE SEQUENCE [LARGE SCALE GENOMIC DNA]</scope>
    <source>
        <strain evidence="3 4">F2A</strain>
    </source>
</reference>
<keyword evidence="2" id="KW-0732">Signal</keyword>
<evidence type="ECO:0000256" key="2">
    <source>
        <dbReference type="SAM" id="SignalP"/>
    </source>
</evidence>
<evidence type="ECO:0000313" key="3">
    <source>
        <dbReference type="EMBL" id="QQP85703.1"/>
    </source>
</evidence>
<feature type="region of interest" description="Disordered" evidence="1">
    <location>
        <begin position="109"/>
        <end position="168"/>
    </location>
</feature>
<gene>
    <name evidence="3" type="ORF">JHT90_00100</name>
</gene>
<dbReference type="Proteomes" id="UP000595278">
    <property type="component" value="Chromosome"/>
</dbReference>
<evidence type="ECO:0000256" key="1">
    <source>
        <dbReference type="SAM" id="MobiDB-lite"/>
    </source>
</evidence>
<keyword evidence="4" id="KW-1185">Reference proteome</keyword>
<feature type="chain" id="PRO_5037054466" evidence="2">
    <location>
        <begin position="21"/>
        <end position="168"/>
    </location>
</feature>
<organism evidence="3 4">
    <name type="scientific">Entomomonas asaccharolytica</name>
    <dbReference type="NCBI Taxonomy" id="2785331"/>
    <lineage>
        <taxon>Bacteria</taxon>
        <taxon>Pseudomonadati</taxon>
        <taxon>Pseudomonadota</taxon>
        <taxon>Gammaproteobacteria</taxon>
        <taxon>Pseudomonadales</taxon>
        <taxon>Pseudomonadaceae</taxon>
        <taxon>Entomomonas</taxon>
    </lineage>
</organism>
<feature type="compositionally biased region" description="Basic and acidic residues" evidence="1">
    <location>
        <begin position="109"/>
        <end position="127"/>
    </location>
</feature>
<dbReference type="EMBL" id="CP067393">
    <property type="protein sequence ID" value="QQP85703.1"/>
    <property type="molecule type" value="Genomic_DNA"/>
</dbReference>
<name>A0A974NFQ2_9GAMM</name>
<dbReference type="RefSeq" id="WP_201092571.1">
    <property type="nucleotide sequence ID" value="NZ_CP067393.1"/>
</dbReference>
<accession>A0A974NFQ2</accession>
<protein>
    <submittedName>
        <fullName evidence="3">LTXXQ domain protein</fullName>
    </submittedName>
</protein>
<feature type="signal peptide" evidence="2">
    <location>
        <begin position="1"/>
        <end position="20"/>
    </location>
</feature>
<sequence length="168" mass="18795">MRKYIPALLLAAGLPALAIAAPFGPGNGPCGGPGMGHAANCDGSGPCARGDFGPKHGGHGYGYGKHKGSHFGMNNMTPEQREKMQKVMGEQAKARWEIKQKYYNKLSEADRKAMADELQKSREETRKQIRATLTPEQQKRFDERQKMQDERMKEWKEFQDWKASKAGK</sequence>
<evidence type="ECO:0000313" key="4">
    <source>
        <dbReference type="Proteomes" id="UP000595278"/>
    </source>
</evidence>
<proteinExistence type="predicted"/>